<reference evidence="4" key="1">
    <citation type="submission" date="2016-10" db="EMBL/GenBank/DDBJ databases">
        <authorList>
            <person name="Varghese N."/>
            <person name="Submissions S."/>
        </authorList>
    </citation>
    <scope>NUCLEOTIDE SEQUENCE [LARGE SCALE GENOMIC DNA]</scope>
    <source>
        <strain evidence="4">DSM 25811 / CCM 8410 / LMG 26954 / E90</strain>
    </source>
</reference>
<dbReference type="InterPro" id="IPR036929">
    <property type="entry name" value="DsbDN_sf"/>
</dbReference>
<dbReference type="RefSeq" id="WP_090390330.1">
    <property type="nucleotide sequence ID" value="NZ_FMZO01000006.1"/>
</dbReference>
<dbReference type="EMBL" id="FMZO01000006">
    <property type="protein sequence ID" value="SDD09442.1"/>
    <property type="molecule type" value="Genomic_DNA"/>
</dbReference>
<keyword evidence="1" id="KW-0732">Signal</keyword>
<proteinExistence type="predicted"/>
<evidence type="ECO:0000313" key="3">
    <source>
        <dbReference type="EMBL" id="SDD09442.1"/>
    </source>
</evidence>
<keyword evidence="4" id="KW-1185">Reference proteome</keyword>
<evidence type="ECO:0000256" key="1">
    <source>
        <dbReference type="SAM" id="SignalP"/>
    </source>
</evidence>
<feature type="signal peptide" evidence="1">
    <location>
        <begin position="1"/>
        <end position="19"/>
    </location>
</feature>
<feature type="chain" id="PRO_5011741006" evidence="1">
    <location>
        <begin position="20"/>
        <end position="150"/>
    </location>
</feature>
<evidence type="ECO:0000313" key="4">
    <source>
        <dbReference type="Proteomes" id="UP000198757"/>
    </source>
</evidence>
<protein>
    <submittedName>
        <fullName evidence="3">Disulphide bond corrector protein DsbC</fullName>
    </submittedName>
</protein>
<organism evidence="3 4">
    <name type="scientific">Niabella drilacis (strain DSM 25811 / CCM 8410 / CCUG 62505 / LMG 26954 / E90)</name>
    <dbReference type="NCBI Taxonomy" id="1285928"/>
    <lineage>
        <taxon>Bacteria</taxon>
        <taxon>Pseudomonadati</taxon>
        <taxon>Bacteroidota</taxon>
        <taxon>Chitinophagia</taxon>
        <taxon>Chitinophagales</taxon>
        <taxon>Chitinophagaceae</taxon>
        <taxon>Niabella</taxon>
    </lineage>
</organism>
<sequence>MKRILLGVLAIWAFGTAMAQTDPASWKFSAKKISEKVYEVQMVATLKGGWHLYSQTQPKDAIAYPTKVDFTNNPLIVRTGGVKEVGKMEKFHDASTKSTTHQYSNTVTFVQRVTLKAAAKTSVSGTVEYQTCDDKKCLPPKTLPFNIPLG</sequence>
<accession>A0A1G6RXQ5</accession>
<gene>
    <name evidence="3" type="ORF">SAMN04487894_1061</name>
</gene>
<feature type="domain" description="Thiol:disulfide interchange protein DsbD N-terminal" evidence="2">
    <location>
        <begin position="21"/>
        <end position="142"/>
    </location>
</feature>
<dbReference type="STRING" id="1285928.SAMN04487894_1061"/>
<dbReference type="AlphaFoldDB" id="A0A1G6RXQ5"/>
<dbReference type="InterPro" id="IPR028250">
    <property type="entry name" value="DsbDN"/>
</dbReference>
<dbReference type="Gene3D" id="2.60.40.1250">
    <property type="entry name" value="Thiol:disulfide interchange protein DsbD, N-terminal domain"/>
    <property type="match status" value="1"/>
</dbReference>
<evidence type="ECO:0000259" key="2">
    <source>
        <dbReference type="Pfam" id="PF11412"/>
    </source>
</evidence>
<dbReference type="Proteomes" id="UP000198757">
    <property type="component" value="Unassembled WGS sequence"/>
</dbReference>
<name>A0A1G6RXQ5_NIADE</name>
<dbReference type="OrthoDB" id="767251at2"/>
<dbReference type="Pfam" id="PF11412">
    <property type="entry name" value="DsbD_N"/>
    <property type="match status" value="1"/>
</dbReference>